<accession>A0ABN8II00</accession>
<feature type="compositionally biased region" description="Low complexity" evidence="1">
    <location>
        <begin position="1"/>
        <end position="18"/>
    </location>
</feature>
<feature type="non-terminal residue" evidence="2">
    <location>
        <position position="101"/>
    </location>
</feature>
<name>A0ABN8II00_9NEOP</name>
<evidence type="ECO:0000313" key="2">
    <source>
        <dbReference type="EMBL" id="CAH2056205.1"/>
    </source>
</evidence>
<protein>
    <submittedName>
        <fullName evidence="2">Uncharacterized protein</fullName>
    </submittedName>
</protein>
<feature type="region of interest" description="Disordered" evidence="1">
    <location>
        <begin position="1"/>
        <end position="76"/>
    </location>
</feature>
<reference evidence="2" key="1">
    <citation type="submission" date="2022-03" db="EMBL/GenBank/DDBJ databases">
        <authorList>
            <person name="Martin H S."/>
        </authorList>
    </citation>
    <scope>NUCLEOTIDE SEQUENCE</scope>
</reference>
<gene>
    <name evidence="2" type="ORF">IPOD504_LOCUS9457</name>
</gene>
<organism evidence="2 3">
    <name type="scientific">Iphiclides podalirius</name>
    <name type="common">scarce swallowtail</name>
    <dbReference type="NCBI Taxonomy" id="110791"/>
    <lineage>
        <taxon>Eukaryota</taxon>
        <taxon>Metazoa</taxon>
        <taxon>Ecdysozoa</taxon>
        <taxon>Arthropoda</taxon>
        <taxon>Hexapoda</taxon>
        <taxon>Insecta</taxon>
        <taxon>Pterygota</taxon>
        <taxon>Neoptera</taxon>
        <taxon>Endopterygota</taxon>
        <taxon>Lepidoptera</taxon>
        <taxon>Glossata</taxon>
        <taxon>Ditrysia</taxon>
        <taxon>Papilionoidea</taxon>
        <taxon>Papilionidae</taxon>
        <taxon>Papilioninae</taxon>
        <taxon>Iphiclides</taxon>
    </lineage>
</organism>
<keyword evidence="3" id="KW-1185">Reference proteome</keyword>
<dbReference type="EMBL" id="OW152835">
    <property type="protein sequence ID" value="CAH2056205.1"/>
    <property type="molecule type" value="Genomic_DNA"/>
</dbReference>
<proteinExistence type="predicted"/>
<sequence>MRSGLSLAASSGDSAADGSGLGGAAFGDVRERRPPPPRTTHGGMLLDPRQRARTSRLPLSSRSPALTRGCAAHAPCSRQPRVPLALARRRRERTLGTIFGG</sequence>
<evidence type="ECO:0000313" key="3">
    <source>
        <dbReference type="Proteomes" id="UP000837857"/>
    </source>
</evidence>
<dbReference type="Proteomes" id="UP000837857">
    <property type="component" value="Chromosome 23"/>
</dbReference>
<evidence type="ECO:0000256" key="1">
    <source>
        <dbReference type="SAM" id="MobiDB-lite"/>
    </source>
</evidence>
<feature type="compositionally biased region" description="Low complexity" evidence="1">
    <location>
        <begin position="55"/>
        <end position="68"/>
    </location>
</feature>